<dbReference type="RefSeq" id="XP_042601144.1">
    <property type="nucleotide sequence ID" value="XM_042745210.1"/>
</dbReference>
<reference evidence="1 2" key="1">
    <citation type="submission" date="2025-04" db="UniProtKB">
        <authorList>
            <consortium name="RefSeq"/>
        </authorList>
    </citation>
    <scope>IDENTIFICATION</scope>
    <source>
        <tissue evidence="1 2">Muscle</tissue>
    </source>
</reference>
<gene>
    <name evidence="1 2" type="primary">LOC122140664</name>
</gene>
<dbReference type="GeneID" id="122140664"/>
<dbReference type="AlphaFoldDB" id="A0A9Q9XG12"/>
<evidence type="ECO:0000313" key="1">
    <source>
        <dbReference type="RefSeq" id="XP_042601137.1"/>
    </source>
</evidence>
<dbReference type="PANTHER" id="PTHR46579:SF1">
    <property type="entry name" value="F5_8 TYPE C DOMAIN-CONTAINING PROTEIN"/>
    <property type="match status" value="1"/>
</dbReference>
<name>A0A9Q9XG12_CYPCA</name>
<dbReference type="OrthoDB" id="3263820at2759"/>
<accession>A0A9Q9XG12</accession>
<organism evidence="2">
    <name type="scientific">Cyprinus carpio</name>
    <name type="common">Common carp</name>
    <dbReference type="NCBI Taxonomy" id="7962"/>
    <lineage>
        <taxon>Eukaryota</taxon>
        <taxon>Metazoa</taxon>
        <taxon>Chordata</taxon>
        <taxon>Craniata</taxon>
        <taxon>Vertebrata</taxon>
        <taxon>Euteleostomi</taxon>
        <taxon>Actinopterygii</taxon>
        <taxon>Neopterygii</taxon>
        <taxon>Teleostei</taxon>
        <taxon>Ostariophysi</taxon>
        <taxon>Cypriniformes</taxon>
        <taxon>Cyprinidae</taxon>
        <taxon>Cyprininae</taxon>
        <taxon>Cyprinus</taxon>
    </lineage>
</organism>
<protein>
    <submittedName>
        <fullName evidence="1 2">Uncharacterized protein LOC122140664 isoform X1</fullName>
    </submittedName>
</protein>
<sequence length="406" mass="45724">MLQVINAITGKHSVSTTKHHFYKNMTDYKDYIIIKQSGNFFIVLPLEAQLQNIIEQHKFSRLSINNKDDVNGHLVDVCDGVLYKKTLKIFTTLNDCPNFSITLSCDGVPLFKSSSQSIWSLLCTLNELPPDLRSDHIMLTALWFGAKKPPMNIYLDPFVNECTDLHECGFDWVTSDGVHGTSKVYALILVSDSVARPLLQNFKQFNGEFGCSFCLQKGTLVERGRGKARVYPFEENTELRCQSQTLELVRRAVETSTPSAGVKGPSVLSPLPGFDIIEGCVPDYMHSVLLGVTRSITSLWCNPENYQSPWYLGRSIPQIDKLLLKIKPPSNVSRTPRSIKERRYWKAHEWLMWLLYYSISILKGILPERYPNGGEAQLFCLCSKSSTLSSSQEGAVSPNCCTCLSN</sequence>
<dbReference type="Proteomes" id="UP001155660">
    <property type="component" value="Chromosome A4"/>
</dbReference>
<dbReference type="KEGG" id="ccar:122140664"/>
<dbReference type="InterPro" id="IPR004242">
    <property type="entry name" value="Transposase_21"/>
</dbReference>
<dbReference type="PANTHER" id="PTHR46579">
    <property type="entry name" value="F5/8 TYPE C DOMAIN-CONTAINING PROTEIN-RELATED"/>
    <property type="match status" value="1"/>
</dbReference>
<evidence type="ECO:0000313" key="2">
    <source>
        <dbReference type="RefSeq" id="XP_042601144.1"/>
    </source>
</evidence>
<dbReference type="RefSeq" id="XP_042601137.1">
    <property type="nucleotide sequence ID" value="XM_042745203.1"/>
</dbReference>
<dbReference type="Pfam" id="PF02992">
    <property type="entry name" value="Transposase_21"/>
    <property type="match status" value="1"/>
</dbReference>
<proteinExistence type="predicted"/>